<feature type="region of interest" description="Disordered" evidence="1">
    <location>
        <begin position="1"/>
        <end position="85"/>
    </location>
</feature>
<evidence type="ECO:0000313" key="2">
    <source>
        <dbReference type="EMBL" id="KAJ1151784.1"/>
    </source>
</evidence>
<name>A0AAV7RG28_PLEWA</name>
<dbReference type="EMBL" id="JANPWB010000009">
    <property type="protein sequence ID" value="KAJ1151784.1"/>
    <property type="molecule type" value="Genomic_DNA"/>
</dbReference>
<evidence type="ECO:0000313" key="3">
    <source>
        <dbReference type="Proteomes" id="UP001066276"/>
    </source>
</evidence>
<keyword evidence="3" id="KW-1185">Reference proteome</keyword>
<feature type="compositionally biased region" description="Basic and acidic residues" evidence="1">
    <location>
        <begin position="36"/>
        <end position="46"/>
    </location>
</feature>
<proteinExistence type="predicted"/>
<sequence>MDFPRLSPPHVYAGRWSAPGSPREFGGKSPPGAPKVRREREDPAIEDREEGIAASAARRGIRGSPQREPEEARRRRSTAPAAENL</sequence>
<feature type="compositionally biased region" description="Low complexity" evidence="1">
    <location>
        <begin position="52"/>
        <end position="64"/>
    </location>
</feature>
<dbReference type="Proteomes" id="UP001066276">
    <property type="component" value="Chromosome 5"/>
</dbReference>
<comment type="caution">
    <text evidence="2">The sequence shown here is derived from an EMBL/GenBank/DDBJ whole genome shotgun (WGS) entry which is preliminary data.</text>
</comment>
<dbReference type="AlphaFoldDB" id="A0AAV7RG28"/>
<organism evidence="2 3">
    <name type="scientific">Pleurodeles waltl</name>
    <name type="common">Iberian ribbed newt</name>
    <dbReference type="NCBI Taxonomy" id="8319"/>
    <lineage>
        <taxon>Eukaryota</taxon>
        <taxon>Metazoa</taxon>
        <taxon>Chordata</taxon>
        <taxon>Craniata</taxon>
        <taxon>Vertebrata</taxon>
        <taxon>Euteleostomi</taxon>
        <taxon>Amphibia</taxon>
        <taxon>Batrachia</taxon>
        <taxon>Caudata</taxon>
        <taxon>Salamandroidea</taxon>
        <taxon>Salamandridae</taxon>
        <taxon>Pleurodelinae</taxon>
        <taxon>Pleurodeles</taxon>
    </lineage>
</organism>
<reference evidence="2" key="1">
    <citation type="journal article" date="2022" name="bioRxiv">
        <title>Sequencing and chromosome-scale assembly of the giantPleurodeles waltlgenome.</title>
        <authorList>
            <person name="Brown T."/>
            <person name="Elewa A."/>
            <person name="Iarovenko S."/>
            <person name="Subramanian E."/>
            <person name="Araus A.J."/>
            <person name="Petzold A."/>
            <person name="Susuki M."/>
            <person name="Suzuki K.-i.T."/>
            <person name="Hayashi T."/>
            <person name="Toyoda A."/>
            <person name="Oliveira C."/>
            <person name="Osipova E."/>
            <person name="Leigh N.D."/>
            <person name="Simon A."/>
            <person name="Yun M.H."/>
        </authorList>
    </citation>
    <scope>NUCLEOTIDE SEQUENCE</scope>
    <source>
        <strain evidence="2">20211129_DDA</strain>
        <tissue evidence="2">Liver</tissue>
    </source>
</reference>
<protein>
    <submittedName>
        <fullName evidence="2">Uncharacterized protein</fullName>
    </submittedName>
</protein>
<evidence type="ECO:0000256" key="1">
    <source>
        <dbReference type="SAM" id="MobiDB-lite"/>
    </source>
</evidence>
<accession>A0AAV7RG28</accession>
<gene>
    <name evidence="2" type="ORF">NDU88_004564</name>
</gene>